<accession>A0A8J6IV95</accession>
<name>A0A8J6IV95_9ALTE</name>
<keyword evidence="1" id="KW-0732">Signal</keyword>
<comment type="caution">
    <text evidence="2">The sequence shown here is derived from an EMBL/GenBank/DDBJ whole genome shotgun (WGS) entry which is preliminary data.</text>
</comment>
<dbReference type="RefSeq" id="WP_186506765.1">
    <property type="nucleotide sequence ID" value="NZ_JACNEP010000007.1"/>
</dbReference>
<proteinExistence type="predicted"/>
<feature type="signal peptide" evidence="1">
    <location>
        <begin position="1"/>
        <end position="25"/>
    </location>
</feature>
<dbReference type="AlphaFoldDB" id="A0A8J6IV95"/>
<protein>
    <recommendedName>
        <fullName evidence="4">Lipoprotein</fullName>
    </recommendedName>
</protein>
<dbReference type="EMBL" id="JACNEP010000007">
    <property type="protein sequence ID" value="MBC3766241.1"/>
    <property type="molecule type" value="Genomic_DNA"/>
</dbReference>
<gene>
    <name evidence="2" type="ORF">H8B19_10140</name>
</gene>
<dbReference type="Proteomes" id="UP000601768">
    <property type="component" value="Unassembled WGS sequence"/>
</dbReference>
<feature type="chain" id="PRO_5035218090" description="Lipoprotein" evidence="1">
    <location>
        <begin position="26"/>
        <end position="233"/>
    </location>
</feature>
<organism evidence="2 3">
    <name type="scientific">Neptunicella marina</name>
    <dbReference type="NCBI Taxonomy" id="2125989"/>
    <lineage>
        <taxon>Bacteria</taxon>
        <taxon>Pseudomonadati</taxon>
        <taxon>Pseudomonadota</taxon>
        <taxon>Gammaproteobacteria</taxon>
        <taxon>Alteromonadales</taxon>
        <taxon>Alteromonadaceae</taxon>
        <taxon>Neptunicella</taxon>
    </lineage>
</organism>
<reference evidence="2" key="2">
    <citation type="submission" date="2020-08" db="EMBL/GenBank/DDBJ databases">
        <authorList>
            <person name="Lai Q."/>
        </authorList>
    </citation>
    <scope>NUCLEOTIDE SEQUENCE</scope>
    <source>
        <strain evidence="2">S27-2</strain>
    </source>
</reference>
<evidence type="ECO:0000313" key="3">
    <source>
        <dbReference type="Proteomes" id="UP000601768"/>
    </source>
</evidence>
<evidence type="ECO:0008006" key="4">
    <source>
        <dbReference type="Google" id="ProtNLM"/>
    </source>
</evidence>
<sequence length="233" mass="25362">MKYPLLSLVCISLLSACGSDIVVLAPDGPQTITFDFDTGKQGWQAAYSDYPTDNADIYELSSGILSLPDDTTHNGFFMSGMNRSDDLFMYLKARFTGFEPLTRYTANVDMTIYSNAGDDCFGVGGAPGSSVYLKFGYAETEPKQDDYYLNVDKGNQSNGGANANVIGDMVIEGLPCEGTEFSSKTIKTTEENQLEFTSAADGSIWFFIGTDSGYEGRTDVYYDKISITVQPAI</sequence>
<dbReference type="PROSITE" id="PS51257">
    <property type="entry name" value="PROKAR_LIPOPROTEIN"/>
    <property type="match status" value="1"/>
</dbReference>
<evidence type="ECO:0000313" key="2">
    <source>
        <dbReference type="EMBL" id="MBC3766241.1"/>
    </source>
</evidence>
<keyword evidence="3" id="KW-1185">Reference proteome</keyword>
<reference evidence="2" key="1">
    <citation type="journal article" date="2018" name="Int. J. Syst. Evol. Microbiol.">
        <title>Neptunicella marina gen. nov., sp. nov., isolated from surface seawater.</title>
        <authorList>
            <person name="Liu X."/>
            <person name="Lai Q."/>
            <person name="Du Y."/>
            <person name="Zhang X."/>
            <person name="Liu Z."/>
            <person name="Sun F."/>
            <person name="Shao Z."/>
        </authorList>
    </citation>
    <scope>NUCLEOTIDE SEQUENCE</scope>
    <source>
        <strain evidence="2">S27-2</strain>
    </source>
</reference>
<evidence type="ECO:0000256" key="1">
    <source>
        <dbReference type="SAM" id="SignalP"/>
    </source>
</evidence>